<reference evidence="4" key="1">
    <citation type="submission" date="2017-02" db="UniProtKB">
        <authorList>
            <consortium name="WormBaseParasite"/>
        </authorList>
    </citation>
    <scope>IDENTIFICATION</scope>
</reference>
<dbReference type="InterPro" id="IPR058912">
    <property type="entry name" value="HTH_animal"/>
</dbReference>
<protein>
    <submittedName>
        <fullName evidence="4">Reverse transcriptase domain-containing protein</fullName>
    </submittedName>
</protein>
<dbReference type="STRING" id="27835.A0A0N4XPS7"/>
<evidence type="ECO:0000259" key="1">
    <source>
        <dbReference type="PROSITE" id="PS50878"/>
    </source>
</evidence>
<name>A0A0N4XPS7_NIPBR</name>
<dbReference type="Pfam" id="PF00078">
    <property type="entry name" value="RVT_1"/>
    <property type="match status" value="1"/>
</dbReference>
<reference evidence="2 3" key="2">
    <citation type="submission" date="2018-11" db="EMBL/GenBank/DDBJ databases">
        <authorList>
            <consortium name="Pathogen Informatics"/>
        </authorList>
    </citation>
    <scope>NUCLEOTIDE SEQUENCE [LARGE SCALE GENOMIC DNA]</scope>
</reference>
<organism evidence="4">
    <name type="scientific">Nippostrongylus brasiliensis</name>
    <name type="common">Rat hookworm</name>
    <dbReference type="NCBI Taxonomy" id="27835"/>
    <lineage>
        <taxon>Eukaryota</taxon>
        <taxon>Metazoa</taxon>
        <taxon>Ecdysozoa</taxon>
        <taxon>Nematoda</taxon>
        <taxon>Chromadorea</taxon>
        <taxon>Rhabditida</taxon>
        <taxon>Rhabditina</taxon>
        <taxon>Rhabditomorpha</taxon>
        <taxon>Strongyloidea</taxon>
        <taxon>Heligmosomidae</taxon>
        <taxon>Nippostrongylus</taxon>
    </lineage>
</organism>
<accession>A0A0N4XPS7</accession>
<gene>
    <name evidence="2" type="ORF">NBR_LOCUS4530</name>
</gene>
<evidence type="ECO:0000313" key="3">
    <source>
        <dbReference type="Proteomes" id="UP000271162"/>
    </source>
</evidence>
<dbReference type="InterPro" id="IPR000477">
    <property type="entry name" value="RT_dom"/>
</dbReference>
<dbReference type="SUPFAM" id="SSF56672">
    <property type="entry name" value="DNA/RNA polymerases"/>
    <property type="match status" value="1"/>
</dbReference>
<dbReference type="EMBL" id="UYSL01008658">
    <property type="protein sequence ID" value="VDL68119.1"/>
    <property type="molecule type" value="Genomic_DNA"/>
</dbReference>
<sequence length="244" mass="27825">MTQHQAVMNLYGLSVSQVMTLLNECLQCNVFRWSCDYYKQVRGLAMGQRLAPVLAVTFMSKVESSVLQRMPTLYYRYIDDCFVVCPTQKDMDDCFAILNEQSEHISFAREKPTDSWLAFLNVHVQLTEGGFKTRWYRKPTSKIMIVHYSSAHPVAVKKAIVHNMFRTASMVSSHATQKHHSLCMARDIAKRNGYPCQERSIGSRRSAGADRPGEDRTKIAFPVPFISDGISHAIRTCLRKADLH</sequence>
<evidence type="ECO:0000313" key="4">
    <source>
        <dbReference type="WBParaSite" id="NBR_0000452901-mRNA-1"/>
    </source>
</evidence>
<dbReference type="PANTHER" id="PTHR21301">
    <property type="entry name" value="REVERSE TRANSCRIPTASE"/>
    <property type="match status" value="1"/>
</dbReference>
<proteinExistence type="predicted"/>
<dbReference type="WBParaSite" id="NBR_0000452901-mRNA-1">
    <property type="protein sequence ID" value="NBR_0000452901-mRNA-1"/>
    <property type="gene ID" value="NBR_0000452901"/>
</dbReference>
<evidence type="ECO:0000313" key="2">
    <source>
        <dbReference type="EMBL" id="VDL68119.1"/>
    </source>
</evidence>
<feature type="domain" description="Reverse transcriptase" evidence="1">
    <location>
        <begin position="1"/>
        <end position="133"/>
    </location>
</feature>
<dbReference type="Pfam" id="PF26215">
    <property type="entry name" value="HTH_animal"/>
    <property type="match status" value="1"/>
</dbReference>
<dbReference type="Proteomes" id="UP000271162">
    <property type="component" value="Unassembled WGS sequence"/>
</dbReference>
<dbReference type="InterPro" id="IPR043502">
    <property type="entry name" value="DNA/RNA_pol_sf"/>
</dbReference>
<dbReference type="AlphaFoldDB" id="A0A0N4XPS7"/>
<dbReference type="PROSITE" id="PS50878">
    <property type="entry name" value="RT_POL"/>
    <property type="match status" value="1"/>
</dbReference>
<dbReference type="PANTHER" id="PTHR21301:SF10">
    <property type="entry name" value="REVERSE TRANSCRIPTASE DOMAIN-CONTAINING PROTEIN"/>
    <property type="match status" value="1"/>
</dbReference>
<keyword evidence="3" id="KW-1185">Reference proteome</keyword>
<dbReference type="OMA" id="GTERCAN"/>